<name>A0ABU0XBP2_9MICO</name>
<dbReference type="Gene3D" id="1.10.30.50">
    <property type="match status" value="1"/>
</dbReference>
<keyword evidence="2" id="KW-0378">Hydrolase</keyword>
<proteinExistence type="predicted"/>
<dbReference type="Proteomes" id="UP001230289">
    <property type="component" value="Unassembled WGS sequence"/>
</dbReference>
<evidence type="ECO:0000259" key="1">
    <source>
        <dbReference type="SMART" id="SM00507"/>
    </source>
</evidence>
<feature type="domain" description="HNH nuclease" evidence="1">
    <location>
        <begin position="90"/>
        <end position="135"/>
    </location>
</feature>
<keyword evidence="2" id="KW-0540">Nuclease</keyword>
<dbReference type="SMART" id="SM00507">
    <property type="entry name" value="HNHc"/>
    <property type="match status" value="1"/>
</dbReference>
<organism evidence="2 3">
    <name type="scientific">Microbacterium capsulatum</name>
    <dbReference type="NCBI Taxonomy" id="3041921"/>
    <lineage>
        <taxon>Bacteria</taxon>
        <taxon>Bacillati</taxon>
        <taxon>Actinomycetota</taxon>
        <taxon>Actinomycetes</taxon>
        <taxon>Micrococcales</taxon>
        <taxon>Microbacteriaceae</taxon>
        <taxon>Microbacterium</taxon>
    </lineage>
</organism>
<protein>
    <submittedName>
        <fullName evidence="2">HNH endonuclease</fullName>
    </submittedName>
</protein>
<dbReference type="GO" id="GO:0004519">
    <property type="term" value="F:endonuclease activity"/>
    <property type="evidence" value="ECO:0007669"/>
    <property type="project" value="UniProtKB-KW"/>
</dbReference>
<dbReference type="CDD" id="cd00085">
    <property type="entry name" value="HNHc"/>
    <property type="match status" value="1"/>
</dbReference>
<dbReference type="RefSeq" id="WP_308487464.1">
    <property type="nucleotide sequence ID" value="NZ_JAVFCB010000001.1"/>
</dbReference>
<keyword evidence="3" id="KW-1185">Reference proteome</keyword>
<dbReference type="InterPro" id="IPR003615">
    <property type="entry name" value="HNH_nuc"/>
</dbReference>
<evidence type="ECO:0000313" key="3">
    <source>
        <dbReference type="Proteomes" id="UP001230289"/>
    </source>
</evidence>
<reference evidence="2 3" key="1">
    <citation type="submission" date="2023-08" db="EMBL/GenBank/DDBJ databases">
        <title>Microbacterium sp. nov., isolated from a waste landfill.</title>
        <authorList>
            <person name="Wen W."/>
        </authorList>
    </citation>
    <scope>NUCLEOTIDE SEQUENCE [LARGE SCALE GENOMIC DNA]</scope>
    <source>
        <strain evidence="2 3">ASV81</strain>
    </source>
</reference>
<evidence type="ECO:0000313" key="2">
    <source>
        <dbReference type="EMBL" id="MDQ4212528.1"/>
    </source>
</evidence>
<dbReference type="EMBL" id="JAVFCB010000001">
    <property type="protein sequence ID" value="MDQ4212528.1"/>
    <property type="molecule type" value="Genomic_DNA"/>
</dbReference>
<comment type="caution">
    <text evidence="2">The sequence shown here is derived from an EMBL/GenBank/DDBJ whole genome shotgun (WGS) entry which is preliminary data.</text>
</comment>
<accession>A0ABU0XBP2</accession>
<keyword evidence="2" id="KW-0255">Endonuclease</keyword>
<sequence>MESPFVVEVPHSRYFIDDHCANCLTALPLDAQGLYCSTWCQEIAAQVRYLRRVFRDGRIHDPDVQLAVQTKNAFLLVGGYRSLGRNLTPRLRAEIRLRDNGRCQQCGKPGVEVDHIAGSADDADNLQLLCLDCHHAKTAEHMVPASDESRALLVGMMDARVAPPEPQLLADDENAWNGLWRTLQARRKERFLDLLRAEGLRINSKDTHFDRVLAYLDATALPPAPGGVAPTVRR</sequence>
<dbReference type="Pfam" id="PF01844">
    <property type="entry name" value="HNH"/>
    <property type="match status" value="1"/>
</dbReference>
<gene>
    <name evidence="2" type="ORF">RBR11_01195</name>
</gene>
<dbReference type="InterPro" id="IPR002711">
    <property type="entry name" value="HNH"/>
</dbReference>